<dbReference type="HOGENOM" id="CLU_3032657_0_0_1"/>
<protein>
    <submittedName>
        <fullName evidence="1">Uncharacterized protein</fullName>
    </submittedName>
</protein>
<gene>
    <name evidence="1" type="ORF">JAAARDRAFT_34761</name>
</gene>
<evidence type="ECO:0000313" key="1">
    <source>
        <dbReference type="EMBL" id="KDQ57944.1"/>
    </source>
</evidence>
<accession>A0A067PTB0</accession>
<dbReference type="Proteomes" id="UP000027265">
    <property type="component" value="Unassembled WGS sequence"/>
</dbReference>
<evidence type="ECO:0000313" key="2">
    <source>
        <dbReference type="Proteomes" id="UP000027265"/>
    </source>
</evidence>
<dbReference type="AlphaFoldDB" id="A0A067PTB0"/>
<name>A0A067PTB0_9AGAM</name>
<organism evidence="1 2">
    <name type="scientific">Jaapia argillacea MUCL 33604</name>
    <dbReference type="NCBI Taxonomy" id="933084"/>
    <lineage>
        <taxon>Eukaryota</taxon>
        <taxon>Fungi</taxon>
        <taxon>Dikarya</taxon>
        <taxon>Basidiomycota</taxon>
        <taxon>Agaricomycotina</taxon>
        <taxon>Agaricomycetes</taxon>
        <taxon>Agaricomycetidae</taxon>
        <taxon>Jaapiales</taxon>
        <taxon>Jaapiaceae</taxon>
        <taxon>Jaapia</taxon>
    </lineage>
</organism>
<keyword evidence="2" id="KW-1185">Reference proteome</keyword>
<dbReference type="EMBL" id="KL197718">
    <property type="protein sequence ID" value="KDQ57944.1"/>
    <property type="molecule type" value="Genomic_DNA"/>
</dbReference>
<proteinExistence type="predicted"/>
<reference evidence="2" key="1">
    <citation type="journal article" date="2014" name="Proc. Natl. Acad. Sci. U.S.A.">
        <title>Extensive sampling of basidiomycete genomes demonstrates inadequacy of the white-rot/brown-rot paradigm for wood decay fungi.</title>
        <authorList>
            <person name="Riley R."/>
            <person name="Salamov A.A."/>
            <person name="Brown D.W."/>
            <person name="Nagy L.G."/>
            <person name="Floudas D."/>
            <person name="Held B.W."/>
            <person name="Levasseur A."/>
            <person name="Lombard V."/>
            <person name="Morin E."/>
            <person name="Otillar R."/>
            <person name="Lindquist E.A."/>
            <person name="Sun H."/>
            <person name="LaButti K.M."/>
            <person name="Schmutz J."/>
            <person name="Jabbour D."/>
            <person name="Luo H."/>
            <person name="Baker S.E."/>
            <person name="Pisabarro A.G."/>
            <person name="Walton J.D."/>
            <person name="Blanchette R.A."/>
            <person name="Henrissat B."/>
            <person name="Martin F."/>
            <person name="Cullen D."/>
            <person name="Hibbett D.S."/>
            <person name="Grigoriev I.V."/>
        </authorList>
    </citation>
    <scope>NUCLEOTIDE SEQUENCE [LARGE SCALE GENOMIC DNA]</scope>
    <source>
        <strain evidence="2">MUCL 33604</strain>
    </source>
</reference>
<sequence length="55" mass="6276">MSNISPEQKCDIIRRPQEVLGDDAIGAILAERRHPKCCWGTVPTGRRKRSFHVVF</sequence>